<keyword evidence="7 12" id="KW-1133">Transmembrane helix</keyword>
<keyword evidence="2" id="KW-0813">Transport</keyword>
<evidence type="ECO:0000256" key="1">
    <source>
        <dbReference type="ARBA" id="ARBA00004586"/>
    </source>
</evidence>
<feature type="region of interest" description="Disordered" evidence="11">
    <location>
        <begin position="580"/>
        <end position="613"/>
    </location>
</feature>
<evidence type="ECO:0008006" key="17">
    <source>
        <dbReference type="Google" id="ProtNLM"/>
    </source>
</evidence>
<keyword evidence="4 12" id="KW-0812">Transmembrane</keyword>
<evidence type="ECO:0000256" key="10">
    <source>
        <dbReference type="ARBA" id="ARBA00023136"/>
    </source>
</evidence>
<gene>
    <name evidence="15" type="ORF">D9619_004186</name>
</gene>
<evidence type="ECO:0000256" key="5">
    <source>
        <dbReference type="ARBA" id="ARBA00022737"/>
    </source>
</evidence>
<feature type="transmembrane region" description="Helical" evidence="12">
    <location>
        <begin position="136"/>
        <end position="165"/>
    </location>
</feature>
<feature type="compositionally biased region" description="Basic and acidic residues" evidence="11">
    <location>
        <begin position="995"/>
        <end position="1004"/>
    </location>
</feature>
<feature type="region of interest" description="Disordered" evidence="11">
    <location>
        <begin position="1045"/>
        <end position="1071"/>
    </location>
</feature>
<dbReference type="PROSITE" id="PS50004">
    <property type="entry name" value="C2"/>
    <property type="match status" value="2"/>
</dbReference>
<proteinExistence type="predicted"/>
<protein>
    <recommendedName>
        <fullName evidence="17">C2 domain-containing protein</fullName>
    </recommendedName>
</protein>
<dbReference type="AlphaFoldDB" id="A0A8H5BPF1"/>
<feature type="domain" description="C2" evidence="13">
    <location>
        <begin position="610"/>
        <end position="742"/>
    </location>
</feature>
<evidence type="ECO:0000259" key="13">
    <source>
        <dbReference type="PROSITE" id="PS50004"/>
    </source>
</evidence>
<keyword evidence="5" id="KW-0677">Repeat</keyword>
<dbReference type="InterPro" id="IPR035892">
    <property type="entry name" value="C2_domain_sf"/>
</dbReference>
<evidence type="ECO:0000256" key="6">
    <source>
        <dbReference type="ARBA" id="ARBA00022824"/>
    </source>
</evidence>
<keyword evidence="6" id="KW-0256">Endoplasmic reticulum</keyword>
<feature type="compositionally biased region" description="Basic and acidic residues" evidence="11">
    <location>
        <begin position="10"/>
        <end position="37"/>
    </location>
</feature>
<feature type="compositionally biased region" description="Basic and acidic residues" evidence="11">
    <location>
        <begin position="600"/>
        <end position="613"/>
    </location>
</feature>
<dbReference type="Gene3D" id="2.60.40.150">
    <property type="entry name" value="C2 domain"/>
    <property type="match status" value="2"/>
</dbReference>
<evidence type="ECO:0000259" key="14">
    <source>
        <dbReference type="PROSITE" id="PS51847"/>
    </source>
</evidence>
<dbReference type="Proteomes" id="UP000567179">
    <property type="component" value="Unassembled WGS sequence"/>
</dbReference>
<dbReference type="PANTHER" id="PTHR47348">
    <property type="entry name" value="MEIOTICALLY UP-REGULATED GENE 190 PROTEIN"/>
    <property type="match status" value="1"/>
</dbReference>
<reference evidence="15 16" key="1">
    <citation type="journal article" date="2020" name="ISME J.">
        <title>Uncovering the hidden diversity of litter-decomposition mechanisms in mushroom-forming fungi.</title>
        <authorList>
            <person name="Floudas D."/>
            <person name="Bentzer J."/>
            <person name="Ahren D."/>
            <person name="Johansson T."/>
            <person name="Persson P."/>
            <person name="Tunlid A."/>
        </authorList>
    </citation>
    <scope>NUCLEOTIDE SEQUENCE [LARGE SCALE GENOMIC DNA]</scope>
    <source>
        <strain evidence="15 16">CBS 101986</strain>
    </source>
</reference>
<evidence type="ECO:0000256" key="11">
    <source>
        <dbReference type="SAM" id="MobiDB-lite"/>
    </source>
</evidence>
<dbReference type="GO" id="GO:0005789">
    <property type="term" value="C:endoplasmic reticulum membrane"/>
    <property type="evidence" value="ECO:0007669"/>
    <property type="project" value="UniProtKB-SubCell"/>
</dbReference>
<keyword evidence="3" id="KW-0597">Phosphoprotein</keyword>
<evidence type="ECO:0000313" key="16">
    <source>
        <dbReference type="Proteomes" id="UP000567179"/>
    </source>
</evidence>
<dbReference type="InterPro" id="IPR057349">
    <property type="entry name" value="C2_Mug190_3rd"/>
</dbReference>
<name>A0A8H5BPF1_9AGAR</name>
<dbReference type="InterPro" id="IPR031468">
    <property type="entry name" value="SMP_LBD"/>
</dbReference>
<feature type="compositionally biased region" description="Acidic residues" evidence="11">
    <location>
        <begin position="953"/>
        <end position="969"/>
    </location>
</feature>
<comment type="subcellular location">
    <subcellularLocation>
        <location evidence="1">Endoplasmic reticulum membrane</location>
    </subcellularLocation>
</comment>
<keyword evidence="9" id="KW-0446">Lipid-binding</keyword>
<dbReference type="GO" id="GO:0061817">
    <property type="term" value="P:endoplasmic reticulum-plasma membrane tethering"/>
    <property type="evidence" value="ECO:0007669"/>
    <property type="project" value="InterPro"/>
</dbReference>
<feature type="compositionally biased region" description="Basic and acidic residues" evidence="11">
    <location>
        <begin position="51"/>
        <end position="68"/>
    </location>
</feature>
<dbReference type="GO" id="GO:0008289">
    <property type="term" value="F:lipid binding"/>
    <property type="evidence" value="ECO:0007669"/>
    <property type="project" value="UniProtKB-KW"/>
</dbReference>
<evidence type="ECO:0000256" key="9">
    <source>
        <dbReference type="ARBA" id="ARBA00023121"/>
    </source>
</evidence>
<keyword evidence="8" id="KW-0445">Lipid transport</keyword>
<evidence type="ECO:0000256" key="3">
    <source>
        <dbReference type="ARBA" id="ARBA00022553"/>
    </source>
</evidence>
<feature type="region of interest" description="Disordered" evidence="11">
    <location>
        <begin position="937"/>
        <end position="1023"/>
    </location>
</feature>
<dbReference type="InterPro" id="IPR000008">
    <property type="entry name" value="C2_dom"/>
</dbReference>
<dbReference type="Pfam" id="PF25331">
    <property type="entry name" value="C2_Mug190_3rd"/>
    <property type="match status" value="1"/>
</dbReference>
<dbReference type="SMART" id="SM00239">
    <property type="entry name" value="C2"/>
    <property type="match status" value="2"/>
</dbReference>
<dbReference type="SUPFAM" id="SSF49562">
    <property type="entry name" value="C2 domain (Calcium/lipid-binding domain, CaLB)"/>
    <property type="match status" value="2"/>
</dbReference>
<organism evidence="15 16">
    <name type="scientific">Psilocybe cf. subviscida</name>
    <dbReference type="NCBI Taxonomy" id="2480587"/>
    <lineage>
        <taxon>Eukaryota</taxon>
        <taxon>Fungi</taxon>
        <taxon>Dikarya</taxon>
        <taxon>Basidiomycota</taxon>
        <taxon>Agaricomycotina</taxon>
        <taxon>Agaricomycetes</taxon>
        <taxon>Agaricomycetidae</taxon>
        <taxon>Agaricales</taxon>
        <taxon>Agaricineae</taxon>
        <taxon>Strophariaceae</taxon>
        <taxon>Psilocybe</taxon>
    </lineage>
</organism>
<dbReference type="EMBL" id="JAACJJ010000014">
    <property type="protein sequence ID" value="KAF5326829.1"/>
    <property type="molecule type" value="Genomic_DNA"/>
</dbReference>
<dbReference type="PROSITE" id="PS51847">
    <property type="entry name" value="SMP"/>
    <property type="match status" value="1"/>
</dbReference>
<sequence>MSEPNAPSRQKGETSRSDEREVTDPITHHPLTIHDADSVELEQIPPPPTADEQRKIRQERGADTKEETNARHVDMEAVLREATEGKWWEDPIGDQRRTRIHSAGVASGSAAAGAFAVIILWYIFRWAIGRTDTRSLGWWGFLLTPFVCIILGLGVGFSVLALNLFQERPQAPSEPLRQGEGIQTLNKDETSPESAEWLNSFLNSLWPIVNPSLFVSMADILEDAMQATLPKLVYGVRVADIGQGSEAVRVLGVRWLDAGSAAKDVDGMKAEEGDFINMEVAFAYRAKETTAQGIRSRSGNAHLLMEFWVAGGMRIPVWVELTGFLATMRVRFQLTPNPPFLSLMTLTMLGLPKVTMKCTPLAKNFLNVMDVPGLSGWLQSSINLAVEEYVAPRSLTLDLKTLLMGRPKMDTDALGIILITIKSAEEFRTSVTAGLLKTSESNKGDMYVTIGWSKWGKPLWSTRIIESDHPVWEETTALLITPSEINAQEGLQLQLWDSDRFTADDLVGNVHLDLKVIMNSDETANRMSARSDGLVSDRMEPRHGKIHWECGYFAKTSFDQHLKHKKRDAEEIRAQIEEEAENKLREAKARDSHTEDDEVQQQKKEDMKEKSDEIIATSRPTEEWPSGILSIRIEQISGLEVEKIRESGVSEGGEGEEGEDLPSAYCSIIINQQKIYRTRTKMKNNNPFYDAGTERFIRDWRTTDVIISVRDGRLHEANPVIGIVVLPLAQLFKHNSQFTDSLPLVGGIGYGRMRLSATFRSVQLRLPRELLGWDIGTIDINPVVKASSDLPSEYQHDRLTFRTLYGKGKMTASDGGWMQKRNRPIRLPVKKRYASCLVIQFRKRSVGHDQTPAFAVLWFKDIPDDEDLTLTLPVRKNSDKDLDAARKNATSDIGEQIGSIQLSLRFWPGLSGYHRSLADHDSHMADVMEVLDCAEGSQKASEDLLEEEHSGEETSSDEDSEEDSADEEEAQRRKQAPSNDDVDSDKPPAMTGSERAFETDEPHKGPFKSFRQHKGELHRKHRGLMQWKAARNVAWIGRGVEHKAAQLGDKVKGAFKHQDKDDQDKIEKEAS</sequence>
<evidence type="ECO:0000313" key="15">
    <source>
        <dbReference type="EMBL" id="KAF5326829.1"/>
    </source>
</evidence>
<feature type="domain" description="SMP-LTD" evidence="14">
    <location>
        <begin position="191"/>
        <end position="400"/>
    </location>
</feature>
<dbReference type="Pfam" id="PF25669">
    <property type="entry name" value="SMP_MUG190-like"/>
    <property type="match status" value="1"/>
</dbReference>
<keyword evidence="16" id="KW-1185">Reference proteome</keyword>
<dbReference type="CDD" id="cd21676">
    <property type="entry name" value="SMP_Mug190"/>
    <property type="match status" value="1"/>
</dbReference>
<evidence type="ECO:0000256" key="4">
    <source>
        <dbReference type="ARBA" id="ARBA00022692"/>
    </source>
</evidence>
<keyword evidence="10 12" id="KW-0472">Membrane</keyword>
<dbReference type="Pfam" id="PF00168">
    <property type="entry name" value="C2"/>
    <property type="match status" value="2"/>
</dbReference>
<feature type="transmembrane region" description="Helical" evidence="12">
    <location>
        <begin position="103"/>
        <end position="124"/>
    </location>
</feature>
<dbReference type="CDD" id="cd04052">
    <property type="entry name" value="C2B_Tricalbin-like"/>
    <property type="match status" value="1"/>
</dbReference>
<evidence type="ECO:0000256" key="2">
    <source>
        <dbReference type="ARBA" id="ARBA00022448"/>
    </source>
</evidence>
<dbReference type="OrthoDB" id="419768at2759"/>
<dbReference type="PANTHER" id="PTHR47348:SF2">
    <property type="entry name" value="MEIOTICALLY UP-REGULATED 190 PROTEIN"/>
    <property type="match status" value="1"/>
</dbReference>
<comment type="caution">
    <text evidence="15">The sequence shown here is derived from an EMBL/GenBank/DDBJ whole genome shotgun (WGS) entry which is preliminary data.</text>
</comment>
<feature type="domain" description="C2" evidence="13">
    <location>
        <begin position="403"/>
        <end position="527"/>
    </location>
</feature>
<evidence type="ECO:0000256" key="7">
    <source>
        <dbReference type="ARBA" id="ARBA00022989"/>
    </source>
</evidence>
<evidence type="ECO:0000256" key="8">
    <source>
        <dbReference type="ARBA" id="ARBA00023055"/>
    </source>
</evidence>
<dbReference type="GO" id="GO:0006869">
    <property type="term" value="P:lipid transport"/>
    <property type="evidence" value="ECO:0007669"/>
    <property type="project" value="UniProtKB-KW"/>
</dbReference>
<dbReference type="InterPro" id="IPR037765">
    <property type="entry name" value="C2B_Tricalbin"/>
</dbReference>
<feature type="region of interest" description="Disordered" evidence="11">
    <location>
        <begin position="1"/>
        <end position="68"/>
    </location>
</feature>
<feature type="compositionally biased region" description="Basic residues" evidence="11">
    <location>
        <begin position="1010"/>
        <end position="1023"/>
    </location>
</feature>
<accession>A0A8H5BPF1</accession>
<evidence type="ECO:0000256" key="12">
    <source>
        <dbReference type="SAM" id="Phobius"/>
    </source>
</evidence>
<feature type="compositionally biased region" description="Basic and acidic residues" evidence="11">
    <location>
        <begin position="580"/>
        <end position="593"/>
    </location>
</feature>